<evidence type="ECO:0000256" key="5">
    <source>
        <dbReference type="ARBA" id="ARBA00023157"/>
    </source>
</evidence>
<feature type="disulfide bond" evidence="7">
    <location>
        <begin position="91"/>
        <end position="109"/>
    </location>
</feature>
<dbReference type="OMA" id="DECNTCF"/>
<comment type="subcellular location">
    <subcellularLocation>
        <location evidence="1">Secreted</location>
    </subcellularLocation>
</comment>
<feature type="chain" id="PRO_5025634932" evidence="8">
    <location>
        <begin position="19"/>
        <end position="156"/>
    </location>
</feature>
<feature type="disulfide bond" evidence="7">
    <location>
        <begin position="81"/>
        <end position="96"/>
    </location>
</feature>
<feature type="signal peptide" evidence="8">
    <location>
        <begin position="1"/>
        <end position="18"/>
    </location>
</feature>
<keyword evidence="3 7" id="KW-0646">Protease inhibitor</keyword>
<dbReference type="EMBL" id="UFQT01000045">
    <property type="protein sequence ID" value="SSX18830.1"/>
    <property type="molecule type" value="Genomic_DNA"/>
</dbReference>
<feature type="disulfide bond" evidence="7">
    <location>
        <begin position="137"/>
        <end position="155"/>
    </location>
</feature>
<organism evidence="10">
    <name type="scientific">Culicoides sonorensis</name>
    <name type="common">Biting midge</name>
    <dbReference type="NCBI Taxonomy" id="179676"/>
    <lineage>
        <taxon>Eukaryota</taxon>
        <taxon>Metazoa</taxon>
        <taxon>Ecdysozoa</taxon>
        <taxon>Arthropoda</taxon>
        <taxon>Hexapoda</taxon>
        <taxon>Insecta</taxon>
        <taxon>Pterygota</taxon>
        <taxon>Neoptera</taxon>
        <taxon>Endopterygota</taxon>
        <taxon>Diptera</taxon>
        <taxon>Nematocera</taxon>
        <taxon>Chironomoidea</taxon>
        <taxon>Ceratopogonidae</taxon>
        <taxon>Ceratopogoninae</taxon>
        <taxon>Culicoides</taxon>
        <taxon>Monoculicoides</taxon>
    </lineage>
</organism>
<feature type="disulfide bond" evidence="7">
    <location>
        <begin position="127"/>
        <end position="142"/>
    </location>
</feature>
<dbReference type="InterPro" id="IPR008037">
    <property type="entry name" value="Pacifastin_dom"/>
</dbReference>
<feature type="site" description="Reactive bond" evidence="7">
    <location>
        <begin position="56"/>
        <end position="57"/>
    </location>
</feature>
<dbReference type="Pfam" id="PF05375">
    <property type="entry name" value="Pacifastin_I"/>
    <property type="match status" value="3"/>
</dbReference>
<feature type="disulfide bond" evidence="7">
    <location>
        <begin position="31"/>
        <end position="46"/>
    </location>
</feature>
<feature type="domain" description="Pacifastin" evidence="9">
    <location>
        <begin position="78"/>
        <end position="112"/>
    </location>
</feature>
<comment type="caution">
    <text evidence="7">Lacks conserved residue(s) required for the propagation of feature annotation.</text>
</comment>
<dbReference type="PROSITE" id="PS51446">
    <property type="entry name" value="PACIFASTIN"/>
    <property type="match status" value="3"/>
</dbReference>
<keyword evidence="2" id="KW-0964">Secreted</keyword>
<reference evidence="10" key="1">
    <citation type="submission" date="2018-07" db="EMBL/GenBank/DDBJ databases">
        <authorList>
            <person name="Quirk P.G."/>
            <person name="Krulwich T.A."/>
        </authorList>
    </citation>
    <scope>NUCLEOTIDE SEQUENCE</scope>
</reference>
<feature type="domain" description="Pacifastin" evidence="9">
    <location>
        <begin position="28"/>
        <end position="62"/>
    </location>
</feature>
<feature type="disulfide bond" evidence="7">
    <location>
        <begin position="140"/>
        <end position="150"/>
    </location>
</feature>
<feature type="disulfide bond" evidence="7">
    <location>
        <begin position="94"/>
        <end position="104"/>
    </location>
</feature>
<accession>A0A336LLH6</accession>
<dbReference type="AlphaFoldDB" id="A0A336LLH6"/>
<evidence type="ECO:0000256" key="4">
    <source>
        <dbReference type="ARBA" id="ARBA00022900"/>
    </source>
</evidence>
<dbReference type="GO" id="GO:0004867">
    <property type="term" value="F:serine-type endopeptidase inhibitor activity"/>
    <property type="evidence" value="ECO:0007669"/>
    <property type="project" value="UniProtKB-UniRule"/>
</dbReference>
<feature type="disulfide bond" evidence="7">
    <location>
        <begin position="41"/>
        <end position="59"/>
    </location>
</feature>
<proteinExistence type="inferred from homology"/>
<sequence>MKFIIILLMCGLVIDIQGLIITKRSVTEEGCEPGTTFNIDCNTCKCSDERVAACTRKACPPQLSDNKLNNKRSIDENKDKCEPGTTWQDECNTCFCSADGEPVCTLALCLKRDDKNTAKRSTDDHKCAPGETWAKDCYTCICTDNGEPFCTAAPCI</sequence>
<evidence type="ECO:0000256" key="6">
    <source>
        <dbReference type="ARBA" id="ARBA00029459"/>
    </source>
</evidence>
<keyword evidence="5 7" id="KW-1015">Disulfide bond</keyword>
<evidence type="ECO:0000256" key="3">
    <source>
        <dbReference type="ARBA" id="ARBA00022690"/>
    </source>
</evidence>
<evidence type="ECO:0000256" key="8">
    <source>
        <dbReference type="SAM" id="SignalP"/>
    </source>
</evidence>
<dbReference type="SUPFAM" id="SSF57283">
    <property type="entry name" value="PMP inhibitors"/>
    <property type="match status" value="3"/>
</dbReference>
<feature type="disulfide bond" evidence="7">
    <location>
        <begin position="44"/>
        <end position="54"/>
    </location>
</feature>
<gene>
    <name evidence="10" type="primary">CSON010971</name>
</gene>
<evidence type="ECO:0000256" key="7">
    <source>
        <dbReference type="PROSITE-ProRule" id="PRU00776"/>
    </source>
</evidence>
<protein>
    <submittedName>
        <fullName evidence="10">CSON010971 protein</fullName>
    </submittedName>
</protein>
<keyword evidence="8" id="KW-0732">Signal</keyword>
<keyword evidence="4 7" id="KW-0722">Serine protease inhibitor</keyword>
<dbReference type="GO" id="GO:0005576">
    <property type="term" value="C:extracellular region"/>
    <property type="evidence" value="ECO:0007669"/>
    <property type="project" value="UniProtKB-SubCell"/>
</dbReference>
<evidence type="ECO:0000313" key="10">
    <source>
        <dbReference type="EMBL" id="SSX18830.1"/>
    </source>
</evidence>
<evidence type="ECO:0000256" key="2">
    <source>
        <dbReference type="ARBA" id="ARBA00022525"/>
    </source>
</evidence>
<comment type="similarity">
    <text evidence="6 7">Belongs to the protease inhibitor I19 family.</text>
</comment>
<feature type="domain" description="Pacifastin" evidence="9">
    <location>
        <begin position="124"/>
        <end position="156"/>
    </location>
</feature>
<dbReference type="VEuPathDB" id="VectorBase:CSON010971"/>
<dbReference type="InterPro" id="IPR036201">
    <property type="entry name" value="Pacifastin_dom_sf"/>
</dbReference>
<evidence type="ECO:0000259" key="9">
    <source>
        <dbReference type="PROSITE" id="PS51446"/>
    </source>
</evidence>
<name>A0A336LLH6_CULSO</name>
<evidence type="ECO:0000256" key="1">
    <source>
        <dbReference type="ARBA" id="ARBA00004613"/>
    </source>
</evidence>